<organism evidence="6 7">
    <name type="scientific">Staurois parvus</name>
    <dbReference type="NCBI Taxonomy" id="386267"/>
    <lineage>
        <taxon>Eukaryota</taxon>
        <taxon>Metazoa</taxon>
        <taxon>Chordata</taxon>
        <taxon>Craniata</taxon>
        <taxon>Vertebrata</taxon>
        <taxon>Euteleostomi</taxon>
        <taxon>Amphibia</taxon>
        <taxon>Batrachia</taxon>
        <taxon>Anura</taxon>
        <taxon>Neobatrachia</taxon>
        <taxon>Ranoidea</taxon>
        <taxon>Ranidae</taxon>
        <taxon>Staurois</taxon>
    </lineage>
</organism>
<comment type="similarity">
    <text evidence="5">Belongs to the Fanconi anemia protein FANCD2 family.</text>
</comment>
<evidence type="ECO:0000256" key="2">
    <source>
        <dbReference type="ARBA" id="ARBA00022499"/>
    </source>
</evidence>
<dbReference type="Proteomes" id="UP001162483">
    <property type="component" value="Unassembled WGS sequence"/>
</dbReference>
<accession>A0ABN9BZR5</accession>
<sequence>MNSLSRQEREFLCSLLFFNINWFREVINAFCMQPNADMKGKVLTRLQNITWLQSLLEKCLAESPGYIPPPANFDCEQQEVPPSAVAAAPAKKAKKG</sequence>
<comment type="subcellular location">
    <subcellularLocation>
        <location evidence="1">Nucleus</location>
    </subcellularLocation>
</comment>
<feature type="non-terminal residue" evidence="6">
    <location>
        <position position="96"/>
    </location>
</feature>
<keyword evidence="4" id="KW-0539">Nucleus</keyword>
<name>A0ABN9BZR5_9NEOB</name>
<evidence type="ECO:0000256" key="4">
    <source>
        <dbReference type="ARBA" id="ARBA00023242"/>
    </source>
</evidence>
<keyword evidence="7" id="KW-1185">Reference proteome</keyword>
<reference evidence="6" key="1">
    <citation type="submission" date="2023-05" db="EMBL/GenBank/DDBJ databases">
        <authorList>
            <person name="Stuckert A."/>
        </authorList>
    </citation>
    <scope>NUCLEOTIDE SEQUENCE</scope>
</reference>
<protein>
    <submittedName>
        <fullName evidence="6">Uncharacterized protein</fullName>
    </submittedName>
</protein>
<dbReference type="PANTHER" id="PTHR32086:SF0">
    <property type="entry name" value="FANCONI ANEMIA GROUP D2 PROTEIN"/>
    <property type="match status" value="1"/>
</dbReference>
<comment type="caution">
    <text evidence="6">The sequence shown here is derived from an EMBL/GenBank/DDBJ whole genome shotgun (WGS) entry which is preliminary data.</text>
</comment>
<dbReference type="InterPro" id="IPR029448">
    <property type="entry name" value="FANCD2"/>
</dbReference>
<gene>
    <name evidence="6" type="ORF">SPARVUS_LOCUS3921674</name>
</gene>
<proteinExistence type="inferred from homology"/>
<dbReference type="Pfam" id="PF14631">
    <property type="entry name" value="FancD2"/>
    <property type="match status" value="1"/>
</dbReference>
<evidence type="ECO:0000313" key="7">
    <source>
        <dbReference type="Proteomes" id="UP001162483"/>
    </source>
</evidence>
<evidence type="ECO:0000256" key="3">
    <source>
        <dbReference type="ARBA" id="ARBA00022843"/>
    </source>
</evidence>
<dbReference type="EMBL" id="CATNWA010006697">
    <property type="protein sequence ID" value="CAI9552632.1"/>
    <property type="molecule type" value="Genomic_DNA"/>
</dbReference>
<keyword evidence="3" id="KW-0832">Ubl conjugation</keyword>
<dbReference type="PANTHER" id="PTHR32086">
    <property type="entry name" value="FANCONI ANEMIA GROUP D2 PROTEIN"/>
    <property type="match status" value="1"/>
</dbReference>
<evidence type="ECO:0000313" key="6">
    <source>
        <dbReference type="EMBL" id="CAI9552632.1"/>
    </source>
</evidence>
<evidence type="ECO:0000256" key="1">
    <source>
        <dbReference type="ARBA" id="ARBA00004123"/>
    </source>
</evidence>
<evidence type="ECO:0000256" key="5">
    <source>
        <dbReference type="ARBA" id="ARBA00093456"/>
    </source>
</evidence>
<keyword evidence="2" id="KW-1017">Isopeptide bond</keyword>